<evidence type="ECO:0000313" key="4">
    <source>
        <dbReference type="Proteomes" id="UP000431401"/>
    </source>
</evidence>
<sequence length="97" mass="10381">MAYFVLKFVPHRPDFPADLSDAESSVMNEHFAYWQKRLKDGVAVVYGPVGDPAGVWGLAVVEVGAHADALALRDGDPVVAGGLGVTEVYPMLNALVR</sequence>
<accession>A0A7K0DXZ8</accession>
<evidence type="ECO:0000259" key="2">
    <source>
        <dbReference type="Pfam" id="PF03795"/>
    </source>
</evidence>
<dbReference type="EMBL" id="WEGI01000012">
    <property type="protein sequence ID" value="MQY29734.1"/>
    <property type="molecule type" value="Genomic_DNA"/>
</dbReference>
<evidence type="ECO:0000313" key="3">
    <source>
        <dbReference type="EMBL" id="MQY29734.1"/>
    </source>
</evidence>
<comment type="similarity">
    <text evidence="1">Belongs to the YciI family.</text>
</comment>
<comment type="caution">
    <text evidence="3">The sequence shown here is derived from an EMBL/GenBank/DDBJ whole genome shotgun (WGS) entry which is preliminary data.</text>
</comment>
<dbReference type="AlphaFoldDB" id="A0A7K0DXZ8"/>
<dbReference type="OrthoDB" id="6928805at2"/>
<dbReference type="InterPro" id="IPR011008">
    <property type="entry name" value="Dimeric_a/b-barrel"/>
</dbReference>
<evidence type="ECO:0000256" key="1">
    <source>
        <dbReference type="ARBA" id="ARBA00007689"/>
    </source>
</evidence>
<dbReference type="RefSeq" id="WP_153346888.1">
    <property type="nucleotide sequence ID" value="NZ_WEGI01000012.1"/>
</dbReference>
<dbReference type="Proteomes" id="UP000431401">
    <property type="component" value="Unassembled WGS sequence"/>
</dbReference>
<protein>
    <recommendedName>
        <fullName evidence="2">YCII-related domain-containing protein</fullName>
    </recommendedName>
</protein>
<gene>
    <name evidence="3" type="ORF">NRB56_53270</name>
</gene>
<reference evidence="3 4" key="1">
    <citation type="submission" date="2019-10" db="EMBL/GenBank/DDBJ databases">
        <title>Nocardia macrotermitis sp. nov. and Nocardia aurantia sp. nov., isolated from the gut of fungus growing-termite Macrotermes natalensis.</title>
        <authorList>
            <person name="Benndorf R."/>
            <person name="Schwitalla J."/>
            <person name="Martin K."/>
            <person name="De Beer W."/>
            <person name="Kaster A.-K."/>
            <person name="Vollmers J."/>
            <person name="Poulsen M."/>
            <person name="Beemelmanns C."/>
        </authorList>
    </citation>
    <scope>NUCLEOTIDE SEQUENCE [LARGE SCALE GENOMIC DNA]</scope>
    <source>
        <strain evidence="3 4">RB56</strain>
    </source>
</reference>
<dbReference type="Pfam" id="PF03795">
    <property type="entry name" value="YCII"/>
    <property type="match status" value="1"/>
</dbReference>
<proteinExistence type="inferred from homology"/>
<dbReference type="SUPFAM" id="SSF54909">
    <property type="entry name" value="Dimeric alpha+beta barrel"/>
    <property type="match status" value="1"/>
</dbReference>
<dbReference type="InterPro" id="IPR005545">
    <property type="entry name" value="YCII"/>
</dbReference>
<keyword evidence="4" id="KW-1185">Reference proteome</keyword>
<name>A0A7K0DXZ8_9NOCA</name>
<feature type="domain" description="YCII-related" evidence="2">
    <location>
        <begin position="9"/>
        <end position="91"/>
    </location>
</feature>
<organism evidence="3 4">
    <name type="scientific">Nocardia aurantia</name>
    <dbReference type="NCBI Taxonomy" id="2585199"/>
    <lineage>
        <taxon>Bacteria</taxon>
        <taxon>Bacillati</taxon>
        <taxon>Actinomycetota</taxon>
        <taxon>Actinomycetes</taxon>
        <taxon>Mycobacteriales</taxon>
        <taxon>Nocardiaceae</taxon>
        <taxon>Nocardia</taxon>
    </lineage>
</organism>